<dbReference type="PANTHER" id="PTHR23213:SF338">
    <property type="entry name" value="FORMIN-LIKE PROTEIN 6"/>
    <property type="match status" value="1"/>
</dbReference>
<evidence type="ECO:0000256" key="5">
    <source>
        <dbReference type="SAM" id="SignalP"/>
    </source>
</evidence>
<accession>A0A9Q1KA37</accession>
<feature type="region of interest" description="Disordered" evidence="3">
    <location>
        <begin position="50"/>
        <end position="125"/>
    </location>
</feature>
<organism evidence="7 8">
    <name type="scientific">Carnegiea gigantea</name>
    <dbReference type="NCBI Taxonomy" id="171969"/>
    <lineage>
        <taxon>Eukaryota</taxon>
        <taxon>Viridiplantae</taxon>
        <taxon>Streptophyta</taxon>
        <taxon>Embryophyta</taxon>
        <taxon>Tracheophyta</taxon>
        <taxon>Spermatophyta</taxon>
        <taxon>Magnoliopsida</taxon>
        <taxon>eudicotyledons</taxon>
        <taxon>Gunneridae</taxon>
        <taxon>Pentapetalae</taxon>
        <taxon>Caryophyllales</taxon>
        <taxon>Cactineae</taxon>
        <taxon>Cactaceae</taxon>
        <taxon>Cactoideae</taxon>
        <taxon>Echinocereeae</taxon>
        <taxon>Carnegiea</taxon>
    </lineage>
</organism>
<dbReference type="PANTHER" id="PTHR23213">
    <property type="entry name" value="FORMIN-RELATED"/>
    <property type="match status" value="1"/>
</dbReference>
<dbReference type="InterPro" id="IPR027643">
    <property type="entry name" value="Formin-like_plant"/>
</dbReference>
<dbReference type="GO" id="GO:0051015">
    <property type="term" value="F:actin filament binding"/>
    <property type="evidence" value="ECO:0007669"/>
    <property type="project" value="InterPro"/>
</dbReference>
<dbReference type="Gene3D" id="1.20.58.2220">
    <property type="entry name" value="Formin, FH2 domain"/>
    <property type="match status" value="1"/>
</dbReference>
<name>A0A9Q1KA37_9CARY</name>
<dbReference type="OrthoDB" id="1668162at2759"/>
<feature type="compositionally biased region" description="Low complexity" evidence="3">
    <location>
        <begin position="288"/>
        <end position="300"/>
    </location>
</feature>
<keyword evidence="8" id="KW-1185">Reference proteome</keyword>
<feature type="compositionally biased region" description="Low complexity" evidence="3">
    <location>
        <begin position="383"/>
        <end position="402"/>
    </location>
</feature>
<gene>
    <name evidence="7" type="ORF">Cgig2_009524</name>
</gene>
<keyword evidence="4" id="KW-0472">Membrane</keyword>
<dbReference type="InterPro" id="IPR042201">
    <property type="entry name" value="FH2_Formin_sf"/>
</dbReference>
<proteinExistence type="inferred from homology"/>
<evidence type="ECO:0000256" key="3">
    <source>
        <dbReference type="SAM" id="MobiDB-lite"/>
    </source>
</evidence>
<evidence type="ECO:0000259" key="6">
    <source>
        <dbReference type="PROSITE" id="PS51444"/>
    </source>
</evidence>
<dbReference type="EMBL" id="JAKOGI010000208">
    <property type="protein sequence ID" value="KAJ8439700.1"/>
    <property type="molecule type" value="Genomic_DNA"/>
</dbReference>
<evidence type="ECO:0000256" key="1">
    <source>
        <dbReference type="ARBA" id="ARBA00025793"/>
    </source>
</evidence>
<dbReference type="SUPFAM" id="SSF101447">
    <property type="entry name" value="Formin homology 2 domain (FH2 domain)"/>
    <property type="match status" value="1"/>
</dbReference>
<feature type="compositionally biased region" description="Pro residues" evidence="3">
    <location>
        <begin position="414"/>
        <end position="451"/>
    </location>
</feature>
<feature type="domain" description="FH2" evidence="6">
    <location>
        <begin position="505"/>
        <end position="925"/>
    </location>
</feature>
<keyword evidence="5" id="KW-0732">Signal</keyword>
<evidence type="ECO:0000313" key="8">
    <source>
        <dbReference type="Proteomes" id="UP001153076"/>
    </source>
</evidence>
<feature type="compositionally biased region" description="Low complexity" evidence="3">
    <location>
        <begin position="107"/>
        <end position="125"/>
    </location>
</feature>
<feature type="region of interest" description="Disordered" evidence="3">
    <location>
        <begin position="163"/>
        <end position="182"/>
    </location>
</feature>
<reference evidence="7" key="1">
    <citation type="submission" date="2022-04" db="EMBL/GenBank/DDBJ databases">
        <title>Carnegiea gigantea Genome sequencing and assembly v2.</title>
        <authorList>
            <person name="Copetti D."/>
            <person name="Sanderson M.J."/>
            <person name="Burquez A."/>
            <person name="Wojciechowski M.F."/>
        </authorList>
    </citation>
    <scope>NUCLEOTIDE SEQUENCE</scope>
    <source>
        <strain evidence="7">SGP5-SGP5p</strain>
        <tissue evidence="7">Aerial part</tissue>
    </source>
</reference>
<feature type="chain" id="PRO_5040280134" description="Formin-like protein" evidence="5">
    <location>
        <begin position="25"/>
        <end position="952"/>
    </location>
</feature>
<feature type="compositionally biased region" description="Pro residues" evidence="3">
    <location>
        <begin position="229"/>
        <end position="238"/>
    </location>
</feature>
<feature type="signal peptide" evidence="5">
    <location>
        <begin position="1"/>
        <end position="24"/>
    </location>
</feature>
<dbReference type="GO" id="GO:0045010">
    <property type="term" value="P:actin nucleation"/>
    <property type="evidence" value="ECO:0007669"/>
    <property type="project" value="InterPro"/>
</dbReference>
<feature type="compositionally biased region" description="Basic and acidic residues" evidence="3">
    <location>
        <begin position="503"/>
        <end position="512"/>
    </location>
</feature>
<comment type="caution">
    <text evidence="7">The sequence shown here is derived from an EMBL/GenBank/DDBJ whole genome shotgun (WGS) entry which is preliminary data.</text>
</comment>
<comment type="similarity">
    <text evidence="1">Belongs to the formin-like family. Class-I subfamily.</text>
</comment>
<dbReference type="Pfam" id="PF02181">
    <property type="entry name" value="FH2"/>
    <property type="match status" value="1"/>
</dbReference>
<keyword evidence="4" id="KW-1133">Transmembrane helix</keyword>
<feature type="region of interest" description="Disordered" evidence="3">
    <location>
        <begin position="203"/>
        <end position="263"/>
    </location>
</feature>
<feature type="compositionally biased region" description="Polar residues" evidence="3">
    <location>
        <begin position="308"/>
        <end position="322"/>
    </location>
</feature>
<feature type="compositionally biased region" description="Basic and acidic residues" evidence="3">
    <location>
        <begin position="360"/>
        <end position="375"/>
    </location>
</feature>
<dbReference type="InterPro" id="IPR015425">
    <property type="entry name" value="FH2_Formin"/>
</dbReference>
<evidence type="ECO:0000256" key="2">
    <source>
        <dbReference type="RuleBase" id="RU361260"/>
    </source>
</evidence>
<dbReference type="SMART" id="SM00498">
    <property type="entry name" value="FH2"/>
    <property type="match status" value="1"/>
</dbReference>
<evidence type="ECO:0000313" key="7">
    <source>
        <dbReference type="EMBL" id="KAJ8439700.1"/>
    </source>
</evidence>
<dbReference type="Proteomes" id="UP001153076">
    <property type="component" value="Unassembled WGS sequence"/>
</dbReference>
<feature type="transmembrane region" description="Helical" evidence="4">
    <location>
        <begin position="128"/>
        <end position="150"/>
    </location>
</feature>
<dbReference type="PROSITE" id="PS51444">
    <property type="entry name" value="FH2"/>
    <property type="match status" value="1"/>
</dbReference>
<feature type="region of interest" description="Disordered" evidence="3">
    <location>
        <begin position="288"/>
        <end position="512"/>
    </location>
</feature>
<sequence>MKIHTFNIVLVILITSLALSLVLANGERSRPHYSLPLIPENIRRILHQPLFPESSTPPPGEDDSSSSMSEPPPPVDSSGVDPDEPFFPEVPSGSTPNQASSPPPPTATTNGSGPMPTATQPTKPTKQVAIAVSVVIVTLGMLSALAFYIYKHKVKHPVETQKLVGGRNSGRHAATEDSSVPPSGFLYFGATEPTNQRSVTVAEDSIVNGSPYHKLKPGKRSDRYRPSPELQPLPPLSKVPPARSLPQRYSPAATISSSEEEGRETMYYTPHGSVASSTDESFWATISRSSSRSNGSSFNSAPRAENDVGNSFPNSKRTTSPRSRFFGTSAGPDVVKHAIIPSIKSTPPAPPLPVPEEGSEPPHTREDQGQGRKEVMSNLPRWAKSASPAPSSNVASIQSASSPTNQSGHQKSKPPIPPRPPPPPPPPPPVAGRPPLPPPPPPPPPPRPPLSRPRKISIDGANESSHVPPTIQFPTPDLTDGARKVTVKPAEELDNGCSSSGKPNEDDMDEKRPKLKPLHWDKVKATSDRTTVWDQLSSSFQINEEMMESLFGFNANSSDKKETTKKSVLPPVEKENRVLDPKKSQNIAILLRALNVTRDEVVEALLDGNPEGLGAELLETLVKMQPTKEEEIKLKDYQGDISKLGSAERFLKGILDVPYAFKRVEAMLYRANFDTEVKYLRKSFETLETASEELKHSRLFLKLLEAVLQTGNRMNVGTNRGAAKAFKLETLLKLVDIKGADGKTTLLHFVVQEITRYEGSHVTVQTLPDQMSSVKKEELFRKQGLQIVSGLSRELSSVKSAAGMDSDVLSSYVSKLEVGLEKVREVLRYERPDTQGRFFESMRKFLKEAEEEIARVRAHERKALAHVRDVTEYFHGDTAKEEAHPLRIFLIVRDFLSILDNVCKEVGHIEERSAMGTARSFRISAYPSLPVIAKYNLRHDESSGDESMSSSS</sequence>
<dbReference type="AlphaFoldDB" id="A0A9Q1KA37"/>
<protein>
    <recommendedName>
        <fullName evidence="2">Formin-like protein</fullName>
    </recommendedName>
</protein>
<keyword evidence="4" id="KW-0812">Transmembrane</keyword>
<evidence type="ECO:0000256" key="4">
    <source>
        <dbReference type="SAM" id="Phobius"/>
    </source>
</evidence>